<gene>
    <name evidence="1" type="ORF">MNBD_ALPHA06-760</name>
</gene>
<dbReference type="Pfam" id="PF10098">
    <property type="entry name" value="DUF2336"/>
    <property type="match status" value="1"/>
</dbReference>
<accession>A0A3B0S7H0</accession>
<protein>
    <recommendedName>
        <fullName evidence="2">DUF2336 domain-containing protein</fullName>
    </recommendedName>
</protein>
<dbReference type="InterPro" id="IPR019285">
    <property type="entry name" value="DUF2336"/>
</dbReference>
<proteinExistence type="predicted"/>
<organism evidence="1">
    <name type="scientific">hydrothermal vent metagenome</name>
    <dbReference type="NCBI Taxonomy" id="652676"/>
    <lineage>
        <taxon>unclassified sequences</taxon>
        <taxon>metagenomes</taxon>
        <taxon>ecological metagenomes</taxon>
    </lineage>
</organism>
<reference evidence="1" key="1">
    <citation type="submission" date="2018-06" db="EMBL/GenBank/DDBJ databases">
        <authorList>
            <person name="Zhirakovskaya E."/>
        </authorList>
    </citation>
    <scope>NUCLEOTIDE SEQUENCE</scope>
</reference>
<evidence type="ECO:0008006" key="2">
    <source>
        <dbReference type="Google" id="ProtNLM"/>
    </source>
</evidence>
<name>A0A3B0S7H0_9ZZZZ</name>
<sequence length="365" mass="40961">MTQASGLLKLAELAKESSSERRRELLRDVTDLYFATQETSSAIENQYFDEILSKVTSAMDTEVRKEMAVRLADKPVGPLQLLRQLANDEIDVASPVLQNSPILQDKHLSEVIARDSQQHMQSISKRKAVSQDITRMLVDKGNDQTLITLAGNQGAEFDRQSMQTLVDKSEDVTALQAPLVKHKDLPADLMNDMYMFAEQNVRKQIVLRNEKIDPADLEKALAEARKNPNYQSPQLPEGFGPAQKDLSARLKTGALDGPLLLKYERDGDRLRFALGYSLLAQIDYPVIARILKRQDVDALALVSRAIGFDTSLFATIALLVFDEEKVNTGNSSELRQMYAGIPENAARRTLRFWQMRQKLEADKAA</sequence>
<evidence type="ECO:0000313" key="1">
    <source>
        <dbReference type="EMBL" id="VAV99852.1"/>
    </source>
</evidence>
<dbReference type="EMBL" id="UOEE01000280">
    <property type="protein sequence ID" value="VAV99852.1"/>
    <property type="molecule type" value="Genomic_DNA"/>
</dbReference>
<dbReference type="AlphaFoldDB" id="A0A3B0S7H0"/>